<dbReference type="SUPFAM" id="SSF47769">
    <property type="entry name" value="SAM/Pointed domain"/>
    <property type="match status" value="1"/>
</dbReference>
<dbReference type="GO" id="GO:0005634">
    <property type="term" value="C:nucleus"/>
    <property type="evidence" value="ECO:0007669"/>
    <property type="project" value="UniProtKB-UniRule"/>
</dbReference>
<evidence type="ECO:0000256" key="4">
    <source>
        <dbReference type="SAM" id="MobiDB-lite"/>
    </source>
</evidence>
<dbReference type="InterPro" id="IPR036910">
    <property type="entry name" value="HMG_box_dom_sf"/>
</dbReference>
<keyword evidence="7" id="KW-1185">Reference proteome</keyword>
<feature type="domain" description="HMG box" evidence="5">
    <location>
        <begin position="363"/>
        <end position="429"/>
    </location>
</feature>
<protein>
    <recommendedName>
        <fullName evidence="5">HMG box domain-containing protein</fullName>
    </recommendedName>
</protein>
<evidence type="ECO:0000313" key="7">
    <source>
        <dbReference type="Proteomes" id="UP001139887"/>
    </source>
</evidence>
<dbReference type="PANTHER" id="PTHR46040:SF3">
    <property type="entry name" value="HIGH MOBILITY GROUP PROTEIN 2"/>
    <property type="match status" value="1"/>
</dbReference>
<dbReference type="InterPro" id="IPR013761">
    <property type="entry name" value="SAM/pointed_sf"/>
</dbReference>
<dbReference type="GO" id="GO:0010468">
    <property type="term" value="P:regulation of gene expression"/>
    <property type="evidence" value="ECO:0007669"/>
    <property type="project" value="TreeGrafter"/>
</dbReference>
<dbReference type="AlphaFoldDB" id="A0A9W8IAY9"/>
<evidence type="ECO:0000256" key="2">
    <source>
        <dbReference type="ARBA" id="ARBA00023242"/>
    </source>
</evidence>
<dbReference type="Gene3D" id="1.10.150.50">
    <property type="entry name" value="Transcription Factor, Ets-1"/>
    <property type="match status" value="1"/>
</dbReference>
<feature type="compositionally biased region" description="Polar residues" evidence="4">
    <location>
        <begin position="274"/>
        <end position="287"/>
    </location>
</feature>
<dbReference type="OrthoDB" id="1919336at2759"/>
<name>A0A9W8IAY9_9FUNG</name>
<gene>
    <name evidence="6" type="ORF">IWW36_002994</name>
</gene>
<evidence type="ECO:0000259" key="5">
    <source>
        <dbReference type="PROSITE" id="PS50118"/>
    </source>
</evidence>
<dbReference type="SMART" id="SM00454">
    <property type="entry name" value="SAM"/>
    <property type="match status" value="1"/>
</dbReference>
<dbReference type="Proteomes" id="UP001139887">
    <property type="component" value="Unassembled WGS sequence"/>
</dbReference>
<sequence length="439" mass="50027">MERQSTELHELLNAIDMMQYYDAFKREGFERLEAIVDIQESDFEAMGVKRGHRRLIHRRAMELVNPQRYSRDLPPISSPLLTAHIMHQTSLENTASPALEEAEPLTAYLYRPNPQALQAQQQGQYRPPLEYGAGPQHHLPTSHSYRGYATSIQQQQQKMAMPSQTYTQLPTVPFPQAHADSPARQTVVSASLPRPLPGLHTRLSKSPPPSKVYPADSIPYISTNVNRQVEPKHQQRHSQTSIHLLQPTSASTDASPSHLPPGNSPLSHPPGPRPSTSAIESANQKPTAKQRQRGHSVSSQPPVASTSTVSRRRGSRADPRSPYLRPAIDPQSPKSPQAQVQQLMPQSPRRTYRRHPKKDPNAPEKWRSAYQLFRDDVNQELHGQEIPFSEMSKIHSKRWAELDDHTRNMYFQRSRNDKEEYLRKMAIYEDTQEYKVCVV</sequence>
<dbReference type="InterPro" id="IPR051965">
    <property type="entry name" value="ChromReg_NeuronalGeneExpr"/>
</dbReference>
<dbReference type="PANTHER" id="PTHR46040">
    <property type="entry name" value="HIGH MOBILITY GROUP PROTEIN 2"/>
    <property type="match status" value="1"/>
</dbReference>
<feature type="DNA-binding region" description="HMG box" evidence="3">
    <location>
        <begin position="363"/>
        <end position="429"/>
    </location>
</feature>
<keyword evidence="1 3" id="KW-0238">DNA-binding</keyword>
<dbReference type="SMART" id="SM00398">
    <property type="entry name" value="HMG"/>
    <property type="match status" value="1"/>
</dbReference>
<keyword evidence="2 3" id="KW-0539">Nucleus</keyword>
<evidence type="ECO:0000256" key="3">
    <source>
        <dbReference type="PROSITE-ProRule" id="PRU00267"/>
    </source>
</evidence>
<feature type="region of interest" description="Disordered" evidence="4">
    <location>
        <begin position="248"/>
        <end position="364"/>
    </location>
</feature>
<dbReference type="InterPro" id="IPR009071">
    <property type="entry name" value="HMG_box_dom"/>
</dbReference>
<reference evidence="6" key="1">
    <citation type="submission" date="2022-07" db="EMBL/GenBank/DDBJ databases">
        <title>Phylogenomic reconstructions and comparative analyses of Kickxellomycotina fungi.</title>
        <authorList>
            <person name="Reynolds N.K."/>
            <person name="Stajich J.E."/>
            <person name="Barry K."/>
            <person name="Grigoriev I.V."/>
            <person name="Crous P."/>
            <person name="Smith M.E."/>
        </authorList>
    </citation>
    <scope>NUCLEOTIDE SEQUENCE</scope>
    <source>
        <strain evidence="6">NRRL 1566</strain>
    </source>
</reference>
<dbReference type="InterPro" id="IPR001660">
    <property type="entry name" value="SAM"/>
</dbReference>
<dbReference type="PROSITE" id="PS50118">
    <property type="entry name" value="HMG_BOX_2"/>
    <property type="match status" value="1"/>
</dbReference>
<organism evidence="6 7">
    <name type="scientific">Coemansia brasiliensis</name>
    <dbReference type="NCBI Taxonomy" id="2650707"/>
    <lineage>
        <taxon>Eukaryota</taxon>
        <taxon>Fungi</taxon>
        <taxon>Fungi incertae sedis</taxon>
        <taxon>Zoopagomycota</taxon>
        <taxon>Kickxellomycotina</taxon>
        <taxon>Kickxellomycetes</taxon>
        <taxon>Kickxellales</taxon>
        <taxon>Kickxellaceae</taxon>
        <taxon>Coemansia</taxon>
    </lineage>
</organism>
<dbReference type="Pfam" id="PF00536">
    <property type="entry name" value="SAM_1"/>
    <property type="match status" value="1"/>
</dbReference>
<dbReference type="Pfam" id="PF09011">
    <property type="entry name" value="HMG_box_2"/>
    <property type="match status" value="1"/>
</dbReference>
<evidence type="ECO:0000256" key="1">
    <source>
        <dbReference type="ARBA" id="ARBA00023125"/>
    </source>
</evidence>
<dbReference type="SUPFAM" id="SSF47095">
    <property type="entry name" value="HMG-box"/>
    <property type="match status" value="1"/>
</dbReference>
<dbReference type="GO" id="GO:0003677">
    <property type="term" value="F:DNA binding"/>
    <property type="evidence" value="ECO:0007669"/>
    <property type="project" value="UniProtKB-UniRule"/>
</dbReference>
<accession>A0A9W8IAY9</accession>
<dbReference type="EMBL" id="JANBUW010000120">
    <property type="protein sequence ID" value="KAJ2848917.1"/>
    <property type="molecule type" value="Genomic_DNA"/>
</dbReference>
<dbReference type="Gene3D" id="1.10.30.10">
    <property type="entry name" value="High mobility group box domain"/>
    <property type="match status" value="1"/>
</dbReference>
<proteinExistence type="predicted"/>
<comment type="caution">
    <text evidence="6">The sequence shown here is derived from an EMBL/GenBank/DDBJ whole genome shotgun (WGS) entry which is preliminary data.</text>
</comment>
<evidence type="ECO:0000313" key="6">
    <source>
        <dbReference type="EMBL" id="KAJ2848917.1"/>
    </source>
</evidence>
<feature type="region of interest" description="Disordered" evidence="4">
    <location>
        <begin position="192"/>
        <end position="217"/>
    </location>
</feature>
<feature type="compositionally biased region" description="Pro residues" evidence="4">
    <location>
        <begin position="258"/>
        <end position="273"/>
    </location>
</feature>
<feature type="compositionally biased region" description="Polar residues" evidence="4">
    <location>
        <begin position="332"/>
        <end position="349"/>
    </location>
</feature>